<dbReference type="Proteomes" id="UP001329430">
    <property type="component" value="Chromosome 5"/>
</dbReference>
<keyword evidence="2" id="KW-1185">Reference proteome</keyword>
<accession>A0AAN7VH67</accession>
<name>A0AAN7VH67_9COLE</name>
<proteinExistence type="predicted"/>
<reference evidence="1 2" key="1">
    <citation type="journal article" date="2024" name="Insects">
        <title>An Improved Chromosome-Level Genome Assembly of the Firefly Pyrocoelia pectoralis.</title>
        <authorList>
            <person name="Fu X."/>
            <person name="Meyer-Rochow V.B."/>
            <person name="Ballantyne L."/>
            <person name="Zhu X."/>
        </authorList>
    </citation>
    <scope>NUCLEOTIDE SEQUENCE [LARGE SCALE GENOMIC DNA]</scope>
    <source>
        <strain evidence="1">XCY_ONT2</strain>
    </source>
</reference>
<organism evidence="1 2">
    <name type="scientific">Pyrocoelia pectoralis</name>
    <dbReference type="NCBI Taxonomy" id="417401"/>
    <lineage>
        <taxon>Eukaryota</taxon>
        <taxon>Metazoa</taxon>
        <taxon>Ecdysozoa</taxon>
        <taxon>Arthropoda</taxon>
        <taxon>Hexapoda</taxon>
        <taxon>Insecta</taxon>
        <taxon>Pterygota</taxon>
        <taxon>Neoptera</taxon>
        <taxon>Endopterygota</taxon>
        <taxon>Coleoptera</taxon>
        <taxon>Polyphaga</taxon>
        <taxon>Elateriformia</taxon>
        <taxon>Elateroidea</taxon>
        <taxon>Lampyridae</taxon>
        <taxon>Lampyrinae</taxon>
        <taxon>Pyrocoelia</taxon>
    </lineage>
</organism>
<evidence type="ECO:0000313" key="2">
    <source>
        <dbReference type="Proteomes" id="UP001329430"/>
    </source>
</evidence>
<dbReference type="AlphaFoldDB" id="A0AAN7VH67"/>
<protein>
    <submittedName>
        <fullName evidence="1">Uncharacterized protein</fullName>
    </submittedName>
</protein>
<evidence type="ECO:0000313" key="1">
    <source>
        <dbReference type="EMBL" id="KAK5643994.1"/>
    </source>
</evidence>
<gene>
    <name evidence="1" type="ORF">RI129_007839</name>
</gene>
<comment type="caution">
    <text evidence="1">The sequence shown here is derived from an EMBL/GenBank/DDBJ whole genome shotgun (WGS) entry which is preliminary data.</text>
</comment>
<sequence length="323" mass="37826">MTSYETISADITNLFDTIDRYVNMFETNTWLNSVTTEDLKTSFKLAKFIEDSVLNLESKQCANTFFTVLNMWWKRKSRTQVYNRDFYSKACDHLLAKFFQKNIPLQSFDNAIRMYTSIFSQERFENVIGNLILMSASYTRIIDYTVANKDKIDIRTLECRLLLTNWLHECECGRMGNVQGIISTMFLSYKIQSTLPILITILTINVNNEELVTSIILDNLYVKMDDRSVLSKQFWLSMFKCVNKLCLSQVCCMMNYVLDNCEMKWMGDPKTSICPNLTYNDLVELVKFLFNHHSDLGKYIELRIVEAKKGLNVKLWDELMCDI</sequence>
<dbReference type="EMBL" id="JAVRBK010000005">
    <property type="protein sequence ID" value="KAK5643994.1"/>
    <property type="molecule type" value="Genomic_DNA"/>
</dbReference>